<dbReference type="PROSITE" id="PS01124">
    <property type="entry name" value="HTH_ARAC_FAMILY_2"/>
    <property type="match status" value="1"/>
</dbReference>
<dbReference type="InterPro" id="IPR053142">
    <property type="entry name" value="PchR_regulatory_protein"/>
</dbReference>
<evidence type="ECO:0000313" key="5">
    <source>
        <dbReference type="EMBL" id="AMG34742.2"/>
    </source>
</evidence>
<evidence type="ECO:0000256" key="1">
    <source>
        <dbReference type="ARBA" id="ARBA00023015"/>
    </source>
</evidence>
<dbReference type="SMART" id="SM00342">
    <property type="entry name" value="HTH_ARAC"/>
    <property type="match status" value="1"/>
</dbReference>
<protein>
    <submittedName>
        <fullName evidence="5">AraC family transcriptional regulator</fullName>
    </submittedName>
</protein>
<name>A0A0X8NUR9_ALCXX</name>
<dbReference type="AlphaFoldDB" id="A0A0X8NUR9"/>
<dbReference type="GO" id="GO:0043565">
    <property type="term" value="F:sequence-specific DNA binding"/>
    <property type="evidence" value="ECO:0007669"/>
    <property type="project" value="InterPro"/>
</dbReference>
<feature type="domain" description="HTH araC/xylS-type" evidence="4">
    <location>
        <begin position="279"/>
        <end position="377"/>
    </location>
</feature>
<dbReference type="PANTHER" id="PTHR47893:SF1">
    <property type="entry name" value="REGULATORY PROTEIN PCHR"/>
    <property type="match status" value="1"/>
</dbReference>
<gene>
    <name evidence="5" type="ORF">AL504_00895</name>
</gene>
<dbReference type="InterPro" id="IPR009057">
    <property type="entry name" value="Homeodomain-like_sf"/>
</dbReference>
<evidence type="ECO:0000256" key="3">
    <source>
        <dbReference type="ARBA" id="ARBA00023163"/>
    </source>
</evidence>
<evidence type="ECO:0000256" key="2">
    <source>
        <dbReference type="ARBA" id="ARBA00023125"/>
    </source>
</evidence>
<evidence type="ECO:0000313" key="6">
    <source>
        <dbReference type="Proteomes" id="UP000060602"/>
    </source>
</evidence>
<dbReference type="Gene3D" id="1.10.10.60">
    <property type="entry name" value="Homeodomain-like"/>
    <property type="match status" value="1"/>
</dbReference>
<dbReference type="PRINTS" id="PR00032">
    <property type="entry name" value="HTHARAC"/>
</dbReference>
<dbReference type="GO" id="GO:0003700">
    <property type="term" value="F:DNA-binding transcription factor activity"/>
    <property type="evidence" value="ECO:0007669"/>
    <property type="project" value="InterPro"/>
</dbReference>
<evidence type="ECO:0000259" key="4">
    <source>
        <dbReference type="PROSITE" id="PS01124"/>
    </source>
</evidence>
<keyword evidence="1" id="KW-0805">Transcription regulation</keyword>
<dbReference type="SUPFAM" id="SSF46689">
    <property type="entry name" value="Homeodomain-like"/>
    <property type="match status" value="2"/>
</dbReference>
<reference evidence="6" key="1">
    <citation type="submission" date="2015-12" db="EMBL/GenBank/DDBJ databases">
        <title>FDA dAtabase for Regulatory Grade micrObial Sequences (FDA-ARGOS): Supporting development and validation of Infectious Disease Dx tests.</title>
        <authorList>
            <person name="Case J."/>
            <person name="Tallon L."/>
            <person name="Sadzewicz L."/>
            <person name="Sengamalay N."/>
            <person name="Ott S."/>
            <person name="Godinez A."/>
            <person name="Nagaraj S."/>
            <person name="Nadendla S."/>
            <person name="Sichtig H."/>
        </authorList>
    </citation>
    <scope>NUCLEOTIDE SEQUENCE [LARGE SCALE GENOMIC DNA]</scope>
    <source>
        <strain evidence="6">FDAARGOS_147</strain>
    </source>
</reference>
<dbReference type="Proteomes" id="UP000060602">
    <property type="component" value="Chromosome"/>
</dbReference>
<dbReference type="PANTHER" id="PTHR47893">
    <property type="entry name" value="REGULATORY PROTEIN PCHR"/>
    <property type="match status" value="1"/>
</dbReference>
<dbReference type="EMBL" id="CP014060">
    <property type="protein sequence ID" value="AMG34742.2"/>
    <property type="molecule type" value="Genomic_DNA"/>
</dbReference>
<organism evidence="5 6">
    <name type="scientific">Alcaligenes xylosoxydans xylosoxydans</name>
    <name type="common">Achromobacter xylosoxidans</name>
    <dbReference type="NCBI Taxonomy" id="85698"/>
    <lineage>
        <taxon>Bacteria</taxon>
        <taxon>Pseudomonadati</taxon>
        <taxon>Pseudomonadota</taxon>
        <taxon>Betaproteobacteria</taxon>
        <taxon>Burkholderiales</taxon>
        <taxon>Alcaligenaceae</taxon>
        <taxon>Achromobacter</taxon>
    </lineage>
</organism>
<keyword evidence="3" id="KW-0804">Transcription</keyword>
<keyword evidence="2" id="KW-0238">DNA-binding</keyword>
<dbReference type="InterPro" id="IPR020449">
    <property type="entry name" value="Tscrpt_reg_AraC-type_HTH"/>
</dbReference>
<dbReference type="InterPro" id="IPR018060">
    <property type="entry name" value="HTH_AraC"/>
</dbReference>
<accession>A0A0X8NUR9</accession>
<sequence>MSVVRLFDGTHPHIQRISLARCMDSALKRLHLILRLIHITTRIGSQSPKTVSGHRFMKIHHDMPRHTAPLPETPTSSMLDADFLARFLPGQRHRLVRLQVADGIELCHWQSAFEHPITVHTRDDGGRVLLSYQLRGSTDCWLEGGIAGQGEAVRETSGCVYYTPDRRGRFVQQGVCESLTVALRPDVLRGWIEDTDAPLRRSLDSGGYFQPGYRGEKLHQAVLALSRELRHLQAPTCDAPGARLIREAQAMMLTGLFLETGHADIGLASAATPQRQRLMAARDYLLADLARPPTLAQIAAETGLSAMRIKRGFRELFGHSVYGLFQQERMRNAQRRLRAGGVTVMEVAFDLGYSNPSHFAAAFRKQFGIGPGEYKRSQPPYP</sequence>
<dbReference type="Pfam" id="PF12833">
    <property type="entry name" value="HTH_18"/>
    <property type="match status" value="1"/>
</dbReference>
<proteinExistence type="predicted"/>